<dbReference type="Pfam" id="PF00179">
    <property type="entry name" value="UQ_con"/>
    <property type="match status" value="1"/>
</dbReference>
<feature type="domain" description="UBC core" evidence="1">
    <location>
        <begin position="6"/>
        <end position="167"/>
    </location>
</feature>
<dbReference type="Gene3D" id="3.10.110.10">
    <property type="entry name" value="Ubiquitin Conjugating Enzyme"/>
    <property type="match status" value="1"/>
</dbReference>
<organism evidence="2">
    <name type="scientific">Oppiella nova</name>
    <dbReference type="NCBI Taxonomy" id="334625"/>
    <lineage>
        <taxon>Eukaryota</taxon>
        <taxon>Metazoa</taxon>
        <taxon>Ecdysozoa</taxon>
        <taxon>Arthropoda</taxon>
        <taxon>Chelicerata</taxon>
        <taxon>Arachnida</taxon>
        <taxon>Acari</taxon>
        <taxon>Acariformes</taxon>
        <taxon>Sarcoptiformes</taxon>
        <taxon>Oribatida</taxon>
        <taxon>Brachypylina</taxon>
        <taxon>Oppioidea</taxon>
        <taxon>Oppiidae</taxon>
        <taxon>Oppiella</taxon>
    </lineage>
</organism>
<name>A0A7R9M7W1_9ACAR</name>
<dbReference type="EMBL" id="OC922099">
    <property type="protein sequence ID" value="CAD7653926.1"/>
    <property type="molecule type" value="Genomic_DNA"/>
</dbReference>
<dbReference type="OrthoDB" id="1158011at2759"/>
<dbReference type="SMART" id="SM00212">
    <property type="entry name" value="UBCc"/>
    <property type="match status" value="1"/>
</dbReference>
<dbReference type="Proteomes" id="UP000728032">
    <property type="component" value="Unassembled WGS sequence"/>
</dbReference>
<accession>A0A7R9M7W1</accession>
<dbReference type="PANTHER" id="PTHR24067">
    <property type="entry name" value="UBIQUITIN-CONJUGATING ENZYME E2"/>
    <property type="match status" value="1"/>
</dbReference>
<sequence length="178" mass="20348">MAVEELAVKRLQKDYMNLLTDPVDNILAHPIEQNIFEWVYVLRGPVDTAYYGGIYYGKLVFPKEYPLRGPSIYMTTPSGKFKTNHKLCVSGISDMHSEKWSPCHTVSTILISLFSFMVDDKCGPFSGMDTDILRTPPALQIDKQRELAAKSWSFNLNDKTFCKYFPQLVEEAKTRPPN</sequence>
<dbReference type="SUPFAM" id="SSF54495">
    <property type="entry name" value="UBC-like"/>
    <property type="match status" value="1"/>
</dbReference>
<dbReference type="EMBL" id="CAJPVJ010007274">
    <property type="protein sequence ID" value="CAG2171113.1"/>
    <property type="molecule type" value="Genomic_DNA"/>
</dbReference>
<dbReference type="InterPro" id="IPR016135">
    <property type="entry name" value="UBQ-conjugating_enzyme/RWD"/>
</dbReference>
<dbReference type="AlphaFoldDB" id="A0A7R9M7W1"/>
<evidence type="ECO:0000313" key="2">
    <source>
        <dbReference type="EMBL" id="CAD7653926.1"/>
    </source>
</evidence>
<protein>
    <recommendedName>
        <fullName evidence="1">UBC core domain-containing protein</fullName>
    </recommendedName>
</protein>
<gene>
    <name evidence="2" type="ORF">ONB1V03_LOCUS10577</name>
</gene>
<dbReference type="CDD" id="cd23799">
    <property type="entry name" value="UBCc_UBE2J"/>
    <property type="match status" value="1"/>
</dbReference>
<dbReference type="PROSITE" id="PS50127">
    <property type="entry name" value="UBC_2"/>
    <property type="match status" value="1"/>
</dbReference>
<reference evidence="2" key="1">
    <citation type="submission" date="2020-11" db="EMBL/GenBank/DDBJ databases">
        <authorList>
            <person name="Tran Van P."/>
        </authorList>
    </citation>
    <scope>NUCLEOTIDE SEQUENCE</scope>
</reference>
<dbReference type="InterPro" id="IPR000608">
    <property type="entry name" value="UBC"/>
</dbReference>
<evidence type="ECO:0000313" key="3">
    <source>
        <dbReference type="Proteomes" id="UP000728032"/>
    </source>
</evidence>
<keyword evidence="3" id="KW-1185">Reference proteome</keyword>
<proteinExistence type="predicted"/>
<dbReference type="InterPro" id="IPR050113">
    <property type="entry name" value="Ub_conjugating_enzyme"/>
</dbReference>
<evidence type="ECO:0000259" key="1">
    <source>
        <dbReference type="PROSITE" id="PS50127"/>
    </source>
</evidence>